<dbReference type="EMBL" id="CP000505">
    <property type="protein sequence ID" value="ABL77813.1"/>
    <property type="molecule type" value="Genomic_DNA"/>
</dbReference>
<dbReference type="HOGENOM" id="CLU_023348_5_1_2"/>
<feature type="domain" description="3-octaprenyl-4-hydroxybenzoate carboxy-lyase-like C-terminal" evidence="10">
    <location>
        <begin position="306"/>
        <end position="429"/>
    </location>
</feature>
<comment type="catalytic activity">
    <reaction evidence="4">
        <text>(2E)-3-methyl-5-phosphooxypent-2-enoate + H(+) = isopentenyl phosphate + CO2</text>
        <dbReference type="Rhea" id="RHEA:78971"/>
        <dbReference type="ChEBI" id="CHEBI:15378"/>
        <dbReference type="ChEBI" id="CHEBI:16526"/>
        <dbReference type="ChEBI" id="CHEBI:65078"/>
        <dbReference type="ChEBI" id="CHEBI:229665"/>
        <dbReference type="EC" id="4.1.1.126"/>
    </reaction>
    <physiologicalReaction direction="left-to-right" evidence="4">
        <dbReference type="Rhea" id="RHEA:78972"/>
    </physiologicalReaction>
</comment>
<gene>
    <name evidence="11" type="ordered locus">Tpen_0404</name>
</gene>
<evidence type="ECO:0000256" key="4">
    <source>
        <dbReference type="ARBA" id="ARBA00049054"/>
    </source>
</evidence>
<dbReference type="Pfam" id="PF01977">
    <property type="entry name" value="UbiD"/>
    <property type="match status" value="1"/>
</dbReference>
<dbReference type="KEGG" id="tpe:Tpen_0404"/>
<evidence type="ECO:0000256" key="7">
    <source>
        <dbReference type="ARBA" id="ARBA00049754"/>
    </source>
</evidence>
<comment type="similarity">
    <text evidence="3">Belongs to the UbiD family.</text>
</comment>
<dbReference type="GO" id="GO:0005737">
    <property type="term" value="C:cytoplasm"/>
    <property type="evidence" value="ECO:0007669"/>
    <property type="project" value="TreeGrafter"/>
</dbReference>
<proteinExistence type="inferred from homology"/>
<dbReference type="InterPro" id="IPR049381">
    <property type="entry name" value="UbiD-like_C"/>
</dbReference>
<comment type="cofactor">
    <cofactor evidence="1">
        <name>Mn(2+)</name>
        <dbReference type="ChEBI" id="CHEBI:29035"/>
    </cofactor>
</comment>
<evidence type="ECO:0000256" key="6">
    <source>
        <dbReference type="ARBA" id="ARBA00049727"/>
    </source>
</evidence>
<dbReference type="Gene3D" id="3.40.1670.10">
    <property type="entry name" value="UbiD C-terminal domain-like"/>
    <property type="match status" value="1"/>
</dbReference>
<dbReference type="InterPro" id="IPR002830">
    <property type="entry name" value="UbiD"/>
</dbReference>
<dbReference type="AlphaFoldDB" id="A1RX83"/>
<dbReference type="FunFam" id="3.40.1670.10:FF:000003">
    <property type="entry name" value="Phenolic acid decarboxylase"/>
    <property type="match status" value="1"/>
</dbReference>
<comment type="cofactor">
    <cofactor evidence="8">
        <name>prenylated FMN</name>
        <dbReference type="ChEBI" id="CHEBI:87746"/>
    </cofactor>
</comment>
<evidence type="ECO:0000256" key="3">
    <source>
        <dbReference type="ARBA" id="ARBA00010021"/>
    </source>
</evidence>
<dbReference type="EnsemblBacteria" id="ABL77813">
    <property type="protein sequence ID" value="ABL77813"/>
    <property type="gene ID" value="Tpen_0404"/>
</dbReference>
<dbReference type="SUPFAM" id="SSF143968">
    <property type="entry name" value="UbiD C-terminal domain-like"/>
    <property type="match status" value="1"/>
</dbReference>
<comment type="function">
    <text evidence="5">Catalyzes the conversion of trans-anhydromevalonate 5-phosphate (tAHMP) into isopentenyl phosphate. Involved in the archaeal mevalonate (MVA) pathway, which provides fundamental precursors for isoprenoid biosynthesis, such as isopentenyl diphosphate (IPP) and dimethylallyl diphosphate (DMAPP).</text>
</comment>
<dbReference type="Pfam" id="PF20696">
    <property type="entry name" value="UbiD_C"/>
    <property type="match status" value="1"/>
</dbReference>
<dbReference type="NCBIfam" id="TIGR00148">
    <property type="entry name" value="UbiD family decarboxylase"/>
    <property type="match status" value="1"/>
</dbReference>
<evidence type="ECO:0000256" key="8">
    <source>
        <dbReference type="ARBA" id="ARBA00049936"/>
    </source>
</evidence>
<organism evidence="11 12">
    <name type="scientific">Thermofilum pendens (strain DSM 2475 / Hrk 5)</name>
    <dbReference type="NCBI Taxonomy" id="368408"/>
    <lineage>
        <taxon>Archaea</taxon>
        <taxon>Thermoproteota</taxon>
        <taxon>Thermoprotei</taxon>
        <taxon>Thermofilales</taxon>
        <taxon>Thermofilaceae</taxon>
        <taxon>Thermofilum</taxon>
    </lineage>
</organism>
<evidence type="ECO:0000256" key="5">
    <source>
        <dbReference type="ARBA" id="ARBA00049583"/>
    </source>
</evidence>
<dbReference type="PANTHER" id="PTHR30108">
    <property type="entry name" value="3-OCTAPRENYL-4-HYDROXYBENZOATE CARBOXY-LYASE-RELATED"/>
    <property type="match status" value="1"/>
</dbReference>
<dbReference type="GO" id="GO:0016831">
    <property type="term" value="F:carboxy-lyase activity"/>
    <property type="evidence" value="ECO:0007669"/>
    <property type="project" value="InterPro"/>
</dbReference>
<evidence type="ECO:0000256" key="2">
    <source>
        <dbReference type="ARBA" id="ARBA00005092"/>
    </source>
</evidence>
<reference evidence="12" key="1">
    <citation type="journal article" date="2008" name="J. Bacteriol.">
        <title>Genome sequence of Thermofilum pendens reveals an exceptional loss of biosynthetic pathways without genome reduction.</title>
        <authorList>
            <person name="Anderson I."/>
            <person name="Rodriguez J."/>
            <person name="Susanti D."/>
            <person name="Porat I."/>
            <person name="Reich C."/>
            <person name="Ulrich L.E."/>
            <person name="Elkins J.G."/>
            <person name="Mavromatis K."/>
            <person name="Lykidis A."/>
            <person name="Kim E."/>
            <person name="Thompson L.S."/>
            <person name="Nolan M."/>
            <person name="Land M."/>
            <person name="Copeland A."/>
            <person name="Lapidus A."/>
            <person name="Lucas S."/>
            <person name="Detter C."/>
            <person name="Zhulin I.B."/>
            <person name="Olsen G.J."/>
            <person name="Whitman W."/>
            <person name="Mukhopadhyay B."/>
            <person name="Bristow J."/>
            <person name="Kyrpides N."/>
        </authorList>
    </citation>
    <scope>NUCLEOTIDE SEQUENCE [LARGE SCALE GENOMIC DNA]</scope>
    <source>
        <strain evidence="12">DSM 2475 / Hrk 5</strain>
    </source>
</reference>
<sequence>MRFTVFVEPGASEVVPALGLDFRELVGYHQKLGRLKQLQKMVELEFEAAYYMKKYQPDPVLMNTRYGRLISNVLARRETVYEVVGGKSDSEVYAKFLRAMENPQPLSRIESSTGLKEVAVDLFRLPVPKFFERDGGRYITAGVFIAKDPLTGAVNASIHRAMILDEESLAVRLVPRHLYQIHRNAEKAGRNLPAAILIGAPPLVYLCAASSPPFGVYEVEVANALAGGRLTGTDSLLDGVVLPLPVEVVLLGEFIAGRRAKEGPFVDILGTYDIVREEPVFRVESILTRQDPLFYSILPSGLEHILLMGFPREAAIWSVASRTATGVRKVRLTPGGGGWLHAVISMEKTTEGDPKNVILAAFAAHPSLKTVVVVDADVDPDDPLDVEWALATRMQPDEDIVIIKGARGSSLDPSADQVTLQTSKLGIDATRPLSKDKSLFEKARIPFTEH</sequence>
<dbReference type="Proteomes" id="UP000000641">
    <property type="component" value="Chromosome"/>
</dbReference>
<dbReference type="EC" id="4.1.1.126" evidence="6"/>
<evidence type="ECO:0000256" key="1">
    <source>
        <dbReference type="ARBA" id="ARBA00001936"/>
    </source>
</evidence>
<dbReference type="SUPFAM" id="SSF50475">
    <property type="entry name" value="FMN-binding split barrel"/>
    <property type="match status" value="1"/>
</dbReference>
<evidence type="ECO:0000259" key="9">
    <source>
        <dbReference type="Pfam" id="PF01977"/>
    </source>
</evidence>
<protein>
    <recommendedName>
        <fullName evidence="7">Anhydromevalonate phosphate decarboxylase</fullName>
        <ecNumber evidence="6">4.1.1.126</ecNumber>
    </recommendedName>
</protein>
<dbReference type="eggNOG" id="arCOG01671">
    <property type="taxonomic scope" value="Archaea"/>
</dbReference>
<accession>A1RX83</accession>
<evidence type="ECO:0000313" key="11">
    <source>
        <dbReference type="EMBL" id="ABL77813.1"/>
    </source>
</evidence>
<dbReference type="InterPro" id="IPR048304">
    <property type="entry name" value="UbiD_Rift_dom"/>
</dbReference>
<keyword evidence="12" id="KW-1185">Reference proteome</keyword>
<dbReference type="STRING" id="368408.Tpen_0404"/>
<name>A1RX83_THEPD</name>
<comment type="pathway">
    <text evidence="2">Isoprenoid biosynthesis; isopentenyl diphosphate biosynthesis via mevalonate pathway.</text>
</comment>
<evidence type="ECO:0000259" key="10">
    <source>
        <dbReference type="Pfam" id="PF20696"/>
    </source>
</evidence>
<dbReference type="PANTHER" id="PTHR30108:SF21">
    <property type="entry name" value="4-HYDROXYBENZOATE DECARBOXYLASE"/>
    <property type="match status" value="1"/>
</dbReference>
<feature type="domain" description="3-octaprenyl-4-hydroxybenzoate carboxy-lyase-like Rift-related" evidence="9">
    <location>
        <begin position="117"/>
        <end position="300"/>
    </location>
</feature>
<evidence type="ECO:0000313" key="12">
    <source>
        <dbReference type="Proteomes" id="UP000000641"/>
    </source>
</evidence>